<dbReference type="PANTHER" id="PTHR30126:SF40">
    <property type="entry name" value="HTH-TYPE TRANSCRIPTIONAL REGULATOR GLTR"/>
    <property type="match status" value="1"/>
</dbReference>
<dbReference type="InterPro" id="IPR005119">
    <property type="entry name" value="LysR_subst-bd"/>
</dbReference>
<dbReference type="PRINTS" id="PR00039">
    <property type="entry name" value="HTHLYSR"/>
</dbReference>
<gene>
    <name evidence="6" type="ORF">HMPREF9439_01481</name>
</gene>
<evidence type="ECO:0000313" key="6">
    <source>
        <dbReference type="EMBL" id="EGG54275.1"/>
    </source>
</evidence>
<dbReference type="Proteomes" id="UP000005156">
    <property type="component" value="Unassembled WGS sequence"/>
</dbReference>
<dbReference type="SUPFAM" id="SSF53850">
    <property type="entry name" value="Periplasmic binding protein-like II"/>
    <property type="match status" value="1"/>
</dbReference>
<keyword evidence="7" id="KW-1185">Reference proteome</keyword>
<dbReference type="CDD" id="cd05466">
    <property type="entry name" value="PBP2_LTTR_substrate"/>
    <property type="match status" value="1"/>
</dbReference>
<comment type="similarity">
    <text evidence="1">Belongs to the LysR transcriptional regulatory family.</text>
</comment>
<dbReference type="eggNOG" id="COG0583">
    <property type="taxonomic scope" value="Bacteria"/>
</dbReference>
<organism evidence="6 7">
    <name type="scientific">Parasutterella excrementihominis YIT 11859</name>
    <dbReference type="NCBI Taxonomy" id="762966"/>
    <lineage>
        <taxon>Bacteria</taxon>
        <taxon>Pseudomonadati</taxon>
        <taxon>Pseudomonadota</taxon>
        <taxon>Betaproteobacteria</taxon>
        <taxon>Burkholderiales</taxon>
        <taxon>Sutterellaceae</taxon>
        <taxon>Parasutterella</taxon>
    </lineage>
</organism>
<accession>F3QKM0</accession>
<dbReference type="Pfam" id="PF00126">
    <property type="entry name" value="HTH_1"/>
    <property type="match status" value="1"/>
</dbReference>
<dbReference type="PROSITE" id="PS50931">
    <property type="entry name" value="HTH_LYSR"/>
    <property type="match status" value="1"/>
</dbReference>
<evidence type="ECO:0000313" key="7">
    <source>
        <dbReference type="Proteomes" id="UP000005156"/>
    </source>
</evidence>
<keyword evidence="3" id="KW-0238">DNA-binding</keyword>
<sequence>MSKTPRGVTLDQLSTFLLVAKTGTFTQTAKKLNVNQSTVSRTLQKLETFLGVRLFEREGNNLILSSAGLKIQAKAQAIADSVDSLIAEAREFQGCKTHGLRFASSVSFSRAISPFLVNALIGSIPDIATFSGNTPEVIGMLQKGFVDIAVATTSMAGFSEFTSRVLYREKYLLILPREVEHVISSKQELVEYASDHPCIQFHRQTQDWLHTSRVLRQLGVNNWTISLSTIESIIQLVEREKYWSLMPAVNIWGANRDLSKVTYKFLFGQQGYRTLYLLYREEYFRPIADEIASVVKIALEQELIPKFSKINLTLGTAVEWEGDSN</sequence>
<evidence type="ECO:0000256" key="3">
    <source>
        <dbReference type="ARBA" id="ARBA00023125"/>
    </source>
</evidence>
<dbReference type="Gene3D" id="3.40.190.10">
    <property type="entry name" value="Periplasmic binding protein-like II"/>
    <property type="match status" value="2"/>
</dbReference>
<evidence type="ECO:0000256" key="4">
    <source>
        <dbReference type="ARBA" id="ARBA00023163"/>
    </source>
</evidence>
<proteinExistence type="inferred from homology"/>
<dbReference type="AlphaFoldDB" id="F3QKM0"/>
<dbReference type="EMBL" id="AFBP01000041">
    <property type="protein sequence ID" value="EGG54275.1"/>
    <property type="molecule type" value="Genomic_DNA"/>
</dbReference>
<dbReference type="PANTHER" id="PTHR30126">
    <property type="entry name" value="HTH-TYPE TRANSCRIPTIONAL REGULATOR"/>
    <property type="match status" value="1"/>
</dbReference>
<dbReference type="GeneID" id="43348890"/>
<protein>
    <submittedName>
        <fullName evidence="6">Transcriptional regulator, LysR family</fullName>
    </submittedName>
</protein>
<dbReference type="Gene3D" id="1.10.10.10">
    <property type="entry name" value="Winged helix-like DNA-binding domain superfamily/Winged helix DNA-binding domain"/>
    <property type="match status" value="1"/>
</dbReference>
<evidence type="ECO:0000259" key="5">
    <source>
        <dbReference type="PROSITE" id="PS50931"/>
    </source>
</evidence>
<evidence type="ECO:0000256" key="1">
    <source>
        <dbReference type="ARBA" id="ARBA00009437"/>
    </source>
</evidence>
<keyword evidence="4" id="KW-0804">Transcription</keyword>
<dbReference type="RefSeq" id="WP_008864285.1">
    <property type="nucleotide sequence ID" value="NZ_GL883713.1"/>
</dbReference>
<dbReference type="OrthoDB" id="110033at2"/>
<reference evidence="6 7" key="1">
    <citation type="submission" date="2011-02" db="EMBL/GenBank/DDBJ databases">
        <authorList>
            <person name="Weinstock G."/>
            <person name="Sodergren E."/>
            <person name="Clifton S."/>
            <person name="Fulton L."/>
            <person name="Fulton B."/>
            <person name="Courtney L."/>
            <person name="Fronick C."/>
            <person name="Harrison M."/>
            <person name="Strong C."/>
            <person name="Farmer C."/>
            <person name="Delahaunty K."/>
            <person name="Markovic C."/>
            <person name="Hall O."/>
            <person name="Minx P."/>
            <person name="Tomlinson C."/>
            <person name="Mitreva M."/>
            <person name="Hou S."/>
            <person name="Chen J."/>
            <person name="Wollam A."/>
            <person name="Pepin K.H."/>
            <person name="Johnson M."/>
            <person name="Bhonagiri V."/>
            <person name="Zhang X."/>
            <person name="Suruliraj S."/>
            <person name="Warren W."/>
            <person name="Chinwalla A."/>
            <person name="Mardis E.R."/>
            <person name="Wilson R.K."/>
        </authorList>
    </citation>
    <scope>NUCLEOTIDE SEQUENCE [LARGE SCALE GENOMIC DNA]</scope>
    <source>
        <strain evidence="6 7">YIT 11859</strain>
    </source>
</reference>
<dbReference type="SUPFAM" id="SSF46785">
    <property type="entry name" value="Winged helix' DNA-binding domain"/>
    <property type="match status" value="1"/>
</dbReference>
<dbReference type="InterPro" id="IPR036388">
    <property type="entry name" value="WH-like_DNA-bd_sf"/>
</dbReference>
<feature type="domain" description="HTH lysR-type" evidence="5">
    <location>
        <begin position="8"/>
        <end position="65"/>
    </location>
</feature>
<dbReference type="InterPro" id="IPR036390">
    <property type="entry name" value="WH_DNA-bd_sf"/>
</dbReference>
<name>F3QKM0_9BURK</name>
<comment type="caution">
    <text evidence="6">The sequence shown here is derived from an EMBL/GenBank/DDBJ whole genome shotgun (WGS) entry which is preliminary data.</text>
</comment>
<keyword evidence="2" id="KW-0805">Transcription regulation</keyword>
<dbReference type="GO" id="GO:0000976">
    <property type="term" value="F:transcription cis-regulatory region binding"/>
    <property type="evidence" value="ECO:0007669"/>
    <property type="project" value="TreeGrafter"/>
</dbReference>
<dbReference type="HOGENOM" id="CLU_039613_6_5_4"/>
<dbReference type="Pfam" id="PF03466">
    <property type="entry name" value="LysR_substrate"/>
    <property type="match status" value="1"/>
</dbReference>
<evidence type="ECO:0000256" key="2">
    <source>
        <dbReference type="ARBA" id="ARBA00023015"/>
    </source>
</evidence>
<dbReference type="GO" id="GO:0003700">
    <property type="term" value="F:DNA-binding transcription factor activity"/>
    <property type="evidence" value="ECO:0007669"/>
    <property type="project" value="InterPro"/>
</dbReference>
<dbReference type="InterPro" id="IPR000847">
    <property type="entry name" value="LysR_HTH_N"/>
</dbReference>